<proteinExistence type="predicted"/>
<accession>A0A0B6Z9Y3</accession>
<dbReference type="AlphaFoldDB" id="A0A0B6Z9Y3"/>
<organism evidence="1">
    <name type="scientific">Arion vulgaris</name>
    <dbReference type="NCBI Taxonomy" id="1028688"/>
    <lineage>
        <taxon>Eukaryota</taxon>
        <taxon>Metazoa</taxon>
        <taxon>Spiralia</taxon>
        <taxon>Lophotrochozoa</taxon>
        <taxon>Mollusca</taxon>
        <taxon>Gastropoda</taxon>
        <taxon>Heterobranchia</taxon>
        <taxon>Euthyneura</taxon>
        <taxon>Panpulmonata</taxon>
        <taxon>Eupulmonata</taxon>
        <taxon>Stylommatophora</taxon>
        <taxon>Helicina</taxon>
        <taxon>Arionoidea</taxon>
        <taxon>Arionidae</taxon>
        <taxon>Arion</taxon>
    </lineage>
</organism>
<feature type="non-terminal residue" evidence="1">
    <location>
        <position position="77"/>
    </location>
</feature>
<dbReference type="EMBL" id="HACG01017625">
    <property type="protein sequence ID" value="CEK64490.1"/>
    <property type="molecule type" value="Transcribed_RNA"/>
</dbReference>
<feature type="non-terminal residue" evidence="1">
    <location>
        <position position="1"/>
    </location>
</feature>
<name>A0A0B6Z9Y3_9EUPU</name>
<reference evidence="1" key="1">
    <citation type="submission" date="2014-12" db="EMBL/GenBank/DDBJ databases">
        <title>Insight into the proteome of Arion vulgaris.</title>
        <authorList>
            <person name="Aradska J."/>
            <person name="Bulat T."/>
            <person name="Smidak R."/>
            <person name="Sarate P."/>
            <person name="Gangsoo J."/>
            <person name="Sialana F."/>
            <person name="Bilban M."/>
            <person name="Lubec G."/>
        </authorList>
    </citation>
    <scope>NUCLEOTIDE SEQUENCE</scope>
    <source>
        <tissue evidence="1">Skin</tissue>
    </source>
</reference>
<evidence type="ECO:0000313" key="1">
    <source>
        <dbReference type="EMBL" id="CEK64490.1"/>
    </source>
</evidence>
<protein>
    <submittedName>
        <fullName evidence="1">Uncharacterized protein</fullName>
    </submittedName>
</protein>
<gene>
    <name evidence="1" type="primary">ORF51933</name>
</gene>
<sequence>QVSKSQNVARQEHQTIRILSVQGNSPAKTQNFLITSSKESPHKAQTFVLSTVDGSFPAGFTMDLPIHTSNGSQFVLA</sequence>